<dbReference type="EMBL" id="VWRS01000001">
    <property type="protein sequence ID" value="KAA5827661.1"/>
    <property type="molecule type" value="Genomic_DNA"/>
</dbReference>
<organism evidence="2 5">
    <name type="scientific">Algibacter amylolyticus</name>
    <dbReference type="NCBI Taxonomy" id="1608400"/>
    <lineage>
        <taxon>Bacteria</taxon>
        <taxon>Pseudomonadati</taxon>
        <taxon>Bacteroidota</taxon>
        <taxon>Flavobacteriia</taxon>
        <taxon>Flavobacteriales</taxon>
        <taxon>Flavobacteriaceae</taxon>
        <taxon>Algibacter</taxon>
    </lineage>
</organism>
<sequence>MLYSRRILQELKFSRFDMRCNAYKNMLSAKNKPNMKKIFLTIILILATNTVSVCQTSNETQFDKWVGSWSCAPYAAGSKNTPPAPFLANNTLRQVVRVSIGGDTLRIKLNNKTCATPVTMNAVNIAVSEGGSTINAATITPLKFNGSSSITIDPFSSVISDAIAFPLTPSMRVAITIYYGEAASSADITSHVASRTDSYILKGDHSSSASFSGATITEHWFHINTIDVLGPDSASCVGVLGNSITDGFGLHGGLQNRWTDFFSEQLLNDTRTKNVGVLNLGIGGSLIRNSGINRYKDDLLAQSGLRYIIIFYGTNDIYSNASANSIVDAYKTIIKDAHAKNIKVYGATITPFKGSGHYSAAHEVVRNEVNAWIRTPGNFDVCIDFDKAIRDPNDTEKLLEKYSNDWLHPNVDGYVLLGKSVDLDLFTGIE</sequence>
<dbReference type="Pfam" id="PF13472">
    <property type="entry name" value="Lipase_GDSL_2"/>
    <property type="match status" value="1"/>
</dbReference>
<dbReference type="CDD" id="cd01830">
    <property type="entry name" value="XynE_like"/>
    <property type="match status" value="1"/>
</dbReference>
<dbReference type="Gene3D" id="3.40.50.1110">
    <property type="entry name" value="SGNH hydrolase"/>
    <property type="match status" value="1"/>
</dbReference>
<dbReference type="PANTHER" id="PTHR43784:SF2">
    <property type="entry name" value="GDSL-LIKE LIPASE_ACYLHYDROLASE, PUTATIVE (AFU_ORTHOLOGUE AFUA_2G00820)-RELATED"/>
    <property type="match status" value="1"/>
</dbReference>
<evidence type="ECO:0000259" key="1">
    <source>
        <dbReference type="Pfam" id="PF13472"/>
    </source>
</evidence>
<feature type="domain" description="SGNH hydrolase-type esterase" evidence="1">
    <location>
        <begin position="239"/>
        <end position="414"/>
    </location>
</feature>
<dbReference type="InterPro" id="IPR053140">
    <property type="entry name" value="GDSL_Rv0518-like"/>
</dbReference>
<reference evidence="3 4" key="2">
    <citation type="submission" date="2019-07" db="EMBL/GenBank/DDBJ databases">
        <title>Algibacter marinivivus sp. nov., isolated from the surface of a marine red alga.</title>
        <authorList>
            <person name="Zhong X."/>
            <person name="Xu W."/>
            <person name="Zhang Y."/>
            <person name="Zhang Q."/>
            <person name="Du Z."/>
        </authorList>
    </citation>
    <scope>NUCLEOTIDE SEQUENCE [LARGE SCALE GENOMIC DNA]</scope>
    <source>
        <strain evidence="3 4">RU-4-M-4</strain>
    </source>
</reference>
<dbReference type="GO" id="GO:0016788">
    <property type="term" value="F:hydrolase activity, acting on ester bonds"/>
    <property type="evidence" value="ECO:0007669"/>
    <property type="project" value="UniProtKB-ARBA"/>
</dbReference>
<keyword evidence="2" id="KW-0378">Hydrolase</keyword>
<dbReference type="Proteomes" id="UP000315145">
    <property type="component" value="Unassembled WGS sequence"/>
</dbReference>
<protein>
    <submittedName>
        <fullName evidence="2">SGNH/GDSL hydrolase family protein</fullName>
    </submittedName>
</protein>
<keyword evidence="4" id="KW-1185">Reference proteome</keyword>
<dbReference type="PANTHER" id="PTHR43784">
    <property type="entry name" value="GDSL-LIKE LIPASE/ACYLHYDROLASE, PUTATIVE (AFU_ORTHOLOGUE AFUA_2G00820)-RELATED"/>
    <property type="match status" value="1"/>
</dbReference>
<dbReference type="EMBL" id="VMBF01000001">
    <property type="protein sequence ID" value="TSJ81906.1"/>
    <property type="molecule type" value="Genomic_DNA"/>
</dbReference>
<dbReference type="AlphaFoldDB" id="A0A5M7BJU2"/>
<dbReference type="SUPFAM" id="SSF52266">
    <property type="entry name" value="SGNH hydrolase"/>
    <property type="match status" value="1"/>
</dbReference>
<dbReference type="InterPro" id="IPR036514">
    <property type="entry name" value="SGNH_hydro_sf"/>
</dbReference>
<dbReference type="OrthoDB" id="9794725at2"/>
<gene>
    <name evidence="2" type="ORF">F2B50_02130</name>
    <name evidence="3" type="ORF">FPF71_02130</name>
</gene>
<reference evidence="2 5" key="1">
    <citation type="journal article" date="2015" name="Int. J. Syst. Evol. Microbiol.">
        <title>Algibacter amylolyticus sp. nov., isolated from intertidal sediment.</title>
        <authorList>
            <person name="Zhang D.C."/>
            <person name="Wu J."/>
            <person name="Neuner K."/>
            <person name="Yao J."/>
            <person name="Margesin R."/>
        </authorList>
    </citation>
    <scope>NUCLEOTIDE SEQUENCE [LARGE SCALE GENOMIC DNA]</scope>
    <source>
        <strain evidence="2 5">RU-4-M-4</strain>
    </source>
</reference>
<dbReference type="Proteomes" id="UP000322315">
    <property type="component" value="Unassembled WGS sequence"/>
</dbReference>
<reference evidence="2" key="3">
    <citation type="submission" date="2019-09" db="EMBL/GenBank/DDBJ databases">
        <authorList>
            <person name="Zhang D.-C."/>
        </authorList>
    </citation>
    <scope>NUCLEOTIDE SEQUENCE</scope>
    <source>
        <strain evidence="2">RU-4-M-4</strain>
    </source>
</reference>
<evidence type="ECO:0000313" key="4">
    <source>
        <dbReference type="Proteomes" id="UP000315145"/>
    </source>
</evidence>
<proteinExistence type="predicted"/>
<evidence type="ECO:0000313" key="2">
    <source>
        <dbReference type="EMBL" id="KAA5827661.1"/>
    </source>
</evidence>
<accession>A0A5M7BJU2</accession>
<name>A0A5M7BJU2_9FLAO</name>
<evidence type="ECO:0000313" key="5">
    <source>
        <dbReference type="Proteomes" id="UP000322315"/>
    </source>
</evidence>
<dbReference type="InterPro" id="IPR013830">
    <property type="entry name" value="SGNH_hydro"/>
</dbReference>
<evidence type="ECO:0000313" key="3">
    <source>
        <dbReference type="EMBL" id="TSJ81906.1"/>
    </source>
</evidence>
<comment type="caution">
    <text evidence="2">The sequence shown here is derived from an EMBL/GenBank/DDBJ whole genome shotgun (WGS) entry which is preliminary data.</text>
</comment>